<comment type="caution">
    <text evidence="1">The sequence shown here is derived from an EMBL/GenBank/DDBJ whole genome shotgun (WGS) entry which is preliminary data.</text>
</comment>
<dbReference type="EMBL" id="JBEFKJ010000006">
    <property type="protein sequence ID" value="KAL2045618.1"/>
    <property type="molecule type" value="Genomic_DNA"/>
</dbReference>
<proteinExistence type="predicted"/>
<organism evidence="1 2">
    <name type="scientific">Stereocaulon virgatum</name>
    <dbReference type="NCBI Taxonomy" id="373712"/>
    <lineage>
        <taxon>Eukaryota</taxon>
        <taxon>Fungi</taxon>
        <taxon>Dikarya</taxon>
        <taxon>Ascomycota</taxon>
        <taxon>Pezizomycotina</taxon>
        <taxon>Lecanoromycetes</taxon>
        <taxon>OSLEUM clade</taxon>
        <taxon>Lecanoromycetidae</taxon>
        <taxon>Lecanorales</taxon>
        <taxon>Lecanorineae</taxon>
        <taxon>Stereocaulaceae</taxon>
        <taxon>Stereocaulon</taxon>
    </lineage>
</organism>
<dbReference type="Proteomes" id="UP001590950">
    <property type="component" value="Unassembled WGS sequence"/>
</dbReference>
<accession>A0ABR4AKK3</accession>
<name>A0ABR4AKK3_9LECA</name>
<evidence type="ECO:0000313" key="1">
    <source>
        <dbReference type="EMBL" id="KAL2045618.1"/>
    </source>
</evidence>
<keyword evidence="2" id="KW-1185">Reference proteome</keyword>
<gene>
    <name evidence="1" type="ORF">N7G274_002046</name>
</gene>
<protein>
    <submittedName>
        <fullName evidence="1">Uncharacterized protein</fullName>
    </submittedName>
</protein>
<sequence length="102" mass="12112">MPPRSSTSREIAPSSVFEFIDRAIERTDLTSARMMARHLQSRRNNESNRLRLYLLQGLPPDLVEVFEAYFWINATFFESHIRRRLYQPSFMEIIQCSQDLSQ</sequence>
<evidence type="ECO:0000313" key="2">
    <source>
        <dbReference type="Proteomes" id="UP001590950"/>
    </source>
</evidence>
<reference evidence="1 2" key="1">
    <citation type="submission" date="2024-09" db="EMBL/GenBank/DDBJ databases">
        <title>Rethinking Asexuality: The Enigmatic Case of Functional Sexual Genes in Lepraria (Stereocaulaceae).</title>
        <authorList>
            <person name="Doellman M."/>
            <person name="Sun Y."/>
            <person name="Barcenas-Pena A."/>
            <person name="Lumbsch H.T."/>
            <person name="Grewe F."/>
        </authorList>
    </citation>
    <scope>NUCLEOTIDE SEQUENCE [LARGE SCALE GENOMIC DNA]</scope>
    <source>
        <strain evidence="1 2">Mercado 3170</strain>
    </source>
</reference>